<dbReference type="AlphaFoldDB" id="A0A1H6MUZ4"/>
<evidence type="ECO:0000313" key="1">
    <source>
        <dbReference type="EMBL" id="SEI03418.1"/>
    </source>
</evidence>
<sequence length="94" mass="10686">MSLGPIASRIMDAIEAEEPGFRGGWINRNLARDKLKRETTSQQLRKIITEELGAHYVGRHPTKIFQEGSIAPELFRIGERRSMQHYAADQGYMG</sequence>
<dbReference type="Proteomes" id="UP000199125">
    <property type="component" value="Unassembled WGS sequence"/>
</dbReference>
<reference evidence="2" key="1">
    <citation type="submission" date="2016-10" db="EMBL/GenBank/DDBJ databases">
        <authorList>
            <person name="Varghese N."/>
            <person name="Submissions S."/>
        </authorList>
    </citation>
    <scope>NUCLEOTIDE SEQUENCE [LARGE SCALE GENOMIC DNA]</scope>
    <source>
        <strain evidence="2">DSM 11593</strain>
    </source>
</reference>
<accession>A0A1H6MUZ4</accession>
<name>A0A1H6MUZ4_9RHOB</name>
<evidence type="ECO:0000313" key="2">
    <source>
        <dbReference type="Proteomes" id="UP000199125"/>
    </source>
</evidence>
<dbReference type="EMBL" id="FNXG01000004">
    <property type="protein sequence ID" value="SEI03418.1"/>
    <property type="molecule type" value="Genomic_DNA"/>
</dbReference>
<gene>
    <name evidence="1" type="ORF">SAMN04488075_2330</name>
</gene>
<protein>
    <submittedName>
        <fullName evidence="1">Uncharacterized protein</fullName>
    </submittedName>
</protein>
<organism evidence="1 2">
    <name type="scientific">Paracoccus alkenifer</name>
    <dbReference type="NCBI Taxonomy" id="65735"/>
    <lineage>
        <taxon>Bacteria</taxon>
        <taxon>Pseudomonadati</taxon>
        <taxon>Pseudomonadota</taxon>
        <taxon>Alphaproteobacteria</taxon>
        <taxon>Rhodobacterales</taxon>
        <taxon>Paracoccaceae</taxon>
        <taxon>Paracoccus</taxon>
    </lineage>
</organism>
<proteinExistence type="predicted"/>
<keyword evidence="2" id="KW-1185">Reference proteome</keyword>